<accession>A0AAN8BXW9</accession>
<organism evidence="3 4">
    <name type="scientific">Champsocephalus gunnari</name>
    <name type="common">Mackerel icefish</name>
    <dbReference type="NCBI Taxonomy" id="52237"/>
    <lineage>
        <taxon>Eukaryota</taxon>
        <taxon>Metazoa</taxon>
        <taxon>Chordata</taxon>
        <taxon>Craniata</taxon>
        <taxon>Vertebrata</taxon>
        <taxon>Euteleostomi</taxon>
        <taxon>Actinopterygii</taxon>
        <taxon>Neopterygii</taxon>
        <taxon>Teleostei</taxon>
        <taxon>Neoteleostei</taxon>
        <taxon>Acanthomorphata</taxon>
        <taxon>Eupercaria</taxon>
        <taxon>Perciformes</taxon>
        <taxon>Notothenioidei</taxon>
        <taxon>Channichthyidae</taxon>
        <taxon>Champsocephalus</taxon>
    </lineage>
</organism>
<evidence type="ECO:0000313" key="4">
    <source>
        <dbReference type="Proteomes" id="UP001331515"/>
    </source>
</evidence>
<dbReference type="Proteomes" id="UP001331515">
    <property type="component" value="Unassembled WGS sequence"/>
</dbReference>
<dbReference type="Pfam" id="PF00059">
    <property type="entry name" value="Lectin_C"/>
    <property type="match status" value="1"/>
</dbReference>
<evidence type="ECO:0000256" key="1">
    <source>
        <dbReference type="SAM" id="Phobius"/>
    </source>
</evidence>
<evidence type="ECO:0000313" key="3">
    <source>
        <dbReference type="EMBL" id="KAK5893309.1"/>
    </source>
</evidence>
<comment type="caution">
    <text evidence="3">The sequence shown here is derived from an EMBL/GenBank/DDBJ whole genome shotgun (WGS) entry which is preliminary data.</text>
</comment>
<feature type="transmembrane region" description="Helical" evidence="1">
    <location>
        <begin position="15"/>
        <end position="31"/>
    </location>
</feature>
<keyword evidence="4" id="KW-1185">Reference proteome</keyword>
<keyword evidence="1" id="KW-1133">Transmembrane helix</keyword>
<dbReference type="EMBL" id="JAURVH010001535">
    <property type="protein sequence ID" value="KAK5893309.1"/>
    <property type="molecule type" value="Genomic_DNA"/>
</dbReference>
<gene>
    <name evidence="3" type="ORF">CgunFtcFv8_006194</name>
</gene>
<dbReference type="Gene3D" id="3.10.100.10">
    <property type="entry name" value="Mannose-Binding Protein A, subunit A"/>
    <property type="match status" value="1"/>
</dbReference>
<dbReference type="AlphaFoldDB" id="A0AAN8BXW9"/>
<dbReference type="SUPFAM" id="SSF56436">
    <property type="entry name" value="C-type lectin-like"/>
    <property type="match status" value="1"/>
</dbReference>
<keyword evidence="1" id="KW-0812">Transmembrane</keyword>
<dbReference type="CDD" id="cd00037">
    <property type="entry name" value="CLECT"/>
    <property type="match status" value="1"/>
</dbReference>
<proteinExistence type="predicted"/>
<dbReference type="InterPro" id="IPR001304">
    <property type="entry name" value="C-type_lectin-like"/>
</dbReference>
<feature type="domain" description="C-type lectin" evidence="2">
    <location>
        <begin position="23"/>
        <end position="86"/>
    </location>
</feature>
<reference evidence="3 4" key="1">
    <citation type="journal article" date="2023" name="Mol. Biol. Evol.">
        <title>Genomics of Secondarily Temperate Adaptation in the Only Non-Antarctic Icefish.</title>
        <authorList>
            <person name="Rivera-Colon A.G."/>
            <person name="Rayamajhi N."/>
            <person name="Minhas B.F."/>
            <person name="Madrigal G."/>
            <person name="Bilyk K.T."/>
            <person name="Yoon V."/>
            <person name="Hune M."/>
            <person name="Gregory S."/>
            <person name="Cheng C.H.C."/>
            <person name="Catchen J.M."/>
        </authorList>
    </citation>
    <scope>NUCLEOTIDE SEQUENCE [LARGE SCALE GENOMIC DNA]</scope>
    <source>
        <tissue evidence="3">White muscle</tissue>
    </source>
</reference>
<keyword evidence="1" id="KW-0472">Membrane</keyword>
<protein>
    <recommendedName>
        <fullName evidence="2">C-type lectin domain-containing protein</fullName>
    </recommendedName>
</protein>
<evidence type="ECO:0000259" key="2">
    <source>
        <dbReference type="Pfam" id="PF00059"/>
    </source>
</evidence>
<dbReference type="InterPro" id="IPR016187">
    <property type="entry name" value="CTDL_fold"/>
</dbReference>
<name>A0AAN8BXW9_CHAGU</name>
<dbReference type="InterPro" id="IPR016186">
    <property type="entry name" value="C-type_lectin-like/link_sf"/>
</dbReference>
<sequence>MHSKIELVVERRDNMVWLQSVIPFIGIVFLSQRMSAQTSEQYHLINSSLTWNWLSGSGSGGDCASVAEQGRWVGADCNKKSAFVCQGDLKVKKTVIRMTARSDVDLTDSTVSDALLEKLKVSLARQGITDVHLSWRRDSRGLAFQRHKVP</sequence>